<dbReference type="Pfam" id="PF10429">
    <property type="entry name" value="Mtr2"/>
    <property type="match status" value="1"/>
</dbReference>
<reference evidence="2 3" key="1">
    <citation type="submission" date="2020-11" db="EMBL/GenBank/DDBJ databases">
        <title>Kefir isolates.</title>
        <authorList>
            <person name="Marcisauskas S."/>
            <person name="Kim Y."/>
            <person name="Blasche S."/>
        </authorList>
    </citation>
    <scope>NUCLEOTIDE SEQUENCE [LARGE SCALE GENOMIC DNA]</scope>
    <source>
        <strain evidence="2 3">OG2</strain>
    </source>
</reference>
<evidence type="ECO:0000313" key="3">
    <source>
        <dbReference type="Proteomes" id="UP000750334"/>
    </source>
</evidence>
<feature type="region of interest" description="Disordered" evidence="1">
    <location>
        <begin position="127"/>
        <end position="147"/>
    </location>
</feature>
<protein>
    <submittedName>
        <fullName evidence="2">Uncharacterized protein</fullName>
    </submittedName>
</protein>
<accession>A0A9P6WFA4</accession>
<name>A0A9P6WFA4_MAUEX</name>
<dbReference type="Gene3D" id="3.10.450.50">
    <property type="match status" value="1"/>
</dbReference>
<sequence>MMNTFNNANNISTGTNPGMNNTNVSNVTRHQPQITETFVQKILAHLDDNDVSKLNNFLQLFSNNSNGKIIVNGQRSNDAMSFLTMWSQQVVSTQHSITSIDYHVIPGSGTVICNITAKVRFDESGRDKNGQDSIIPIQGNNNSNSNNNMNRNRQFWGSYFGVSLQLIVDDRIYRNDMNGVINSFNYTIINKPDDSLIVL</sequence>
<dbReference type="Proteomes" id="UP000750334">
    <property type="component" value="Unassembled WGS sequence"/>
</dbReference>
<dbReference type="SUPFAM" id="SSF54427">
    <property type="entry name" value="NTF2-like"/>
    <property type="match status" value="1"/>
</dbReference>
<organism evidence="2 3">
    <name type="scientific">Maudiozyma exigua</name>
    <name type="common">Yeast</name>
    <name type="synonym">Kazachstania exigua</name>
    <dbReference type="NCBI Taxonomy" id="34358"/>
    <lineage>
        <taxon>Eukaryota</taxon>
        <taxon>Fungi</taxon>
        <taxon>Dikarya</taxon>
        <taxon>Ascomycota</taxon>
        <taxon>Saccharomycotina</taxon>
        <taxon>Saccharomycetes</taxon>
        <taxon>Saccharomycetales</taxon>
        <taxon>Saccharomycetaceae</taxon>
        <taxon>Maudiozyma</taxon>
    </lineage>
</organism>
<dbReference type="InterPro" id="IPR032710">
    <property type="entry name" value="NTF2-like_dom_sf"/>
</dbReference>
<feature type="region of interest" description="Disordered" evidence="1">
    <location>
        <begin position="1"/>
        <end position="24"/>
    </location>
</feature>
<dbReference type="AlphaFoldDB" id="A0A9P6WFA4"/>
<proteinExistence type="predicted"/>
<comment type="caution">
    <text evidence="2">The sequence shown here is derived from an EMBL/GenBank/DDBJ whole genome shotgun (WGS) entry which is preliminary data.</text>
</comment>
<gene>
    <name evidence="2" type="ORF">C6P45_001653</name>
</gene>
<evidence type="ECO:0000313" key="2">
    <source>
        <dbReference type="EMBL" id="KAG0670888.1"/>
    </source>
</evidence>
<dbReference type="OrthoDB" id="25408at2759"/>
<dbReference type="EMBL" id="PUHR01000018">
    <property type="protein sequence ID" value="KAG0670888.1"/>
    <property type="molecule type" value="Genomic_DNA"/>
</dbReference>
<keyword evidence="3" id="KW-1185">Reference proteome</keyword>
<dbReference type="InterPro" id="IPR019488">
    <property type="entry name" value="Nucl_pore_RNA_shuttling_Mtr2"/>
</dbReference>
<evidence type="ECO:0000256" key="1">
    <source>
        <dbReference type="SAM" id="MobiDB-lite"/>
    </source>
</evidence>